<evidence type="ECO:0000256" key="4">
    <source>
        <dbReference type="ARBA" id="ARBA00008770"/>
    </source>
</evidence>
<proteinExistence type="inferred from homology"/>
<sequence>MGYQQLPSETMNMEAISKATFGDNGDANSGSYSSWLKEHPSALGSFDRMMSTAKGSKIVVFLDYDGTLAQIVDNPDIAFMTDAMRAAVHEVACCFPTAIISGRCRDKVHEFVKLNDVYYAGSHGMDIMTPVRSLKFRDHKHQTTSIDEKGNKVFLFQPAQDFLPTVQEIFRVLGEKTKCIKGAMVENNKFCISVHSRRVPEEDVAALEKLVTSVMEAFPEFRLTGGKEVMEIRPPIAWDKGLAVEYLLDTLGFDSSSDVHPIYIGDDVTDEDAFKAIKRFGQGYPIVVSSIPKETKASYSLRDPKEVMSFLLHLAQWKRS</sequence>
<evidence type="ECO:0000313" key="9">
    <source>
        <dbReference type="EMBL" id="KAK9280655.1"/>
    </source>
</evidence>
<evidence type="ECO:0000313" key="10">
    <source>
        <dbReference type="Proteomes" id="UP001415857"/>
    </source>
</evidence>
<keyword evidence="10" id="KW-1185">Reference proteome</keyword>
<comment type="function">
    <text evidence="7">Removes the phosphate from trehalose 6-phosphate to produce free trehalose. Trehalose accumulation in plant may improve abiotic stress tolerance.</text>
</comment>
<comment type="pathway">
    <text evidence="3 8">Glycan biosynthesis; trehalose biosynthesis.</text>
</comment>
<comment type="caution">
    <text evidence="9">The sequence shown here is derived from an EMBL/GenBank/DDBJ whole genome shotgun (WGS) entry which is preliminary data.</text>
</comment>
<dbReference type="FunFam" id="3.40.50.1000:FF:000073">
    <property type="entry name" value="Trehalose 6-phosphate phosphatase"/>
    <property type="match status" value="1"/>
</dbReference>
<dbReference type="Gene3D" id="3.40.50.1000">
    <property type="entry name" value="HAD superfamily/HAD-like"/>
    <property type="match status" value="2"/>
</dbReference>
<dbReference type="GO" id="GO:0004805">
    <property type="term" value="F:trehalose-phosphatase activity"/>
    <property type="evidence" value="ECO:0007669"/>
    <property type="project" value="UniProtKB-EC"/>
</dbReference>
<dbReference type="EC" id="3.1.3.12" evidence="8"/>
<evidence type="ECO:0000256" key="2">
    <source>
        <dbReference type="ARBA" id="ARBA00001968"/>
    </source>
</evidence>
<accession>A0AAP0RQZ7</accession>
<evidence type="ECO:0000256" key="7">
    <source>
        <dbReference type="ARBA" id="ARBA00025274"/>
    </source>
</evidence>
<dbReference type="InterPro" id="IPR044651">
    <property type="entry name" value="OTSB-like"/>
</dbReference>
<name>A0AAP0RQZ7_LIQFO</name>
<dbReference type="GO" id="GO:0005992">
    <property type="term" value="P:trehalose biosynthetic process"/>
    <property type="evidence" value="ECO:0007669"/>
    <property type="project" value="InterPro"/>
</dbReference>
<dbReference type="InterPro" id="IPR006379">
    <property type="entry name" value="HAD-SF_hydro_IIB"/>
</dbReference>
<dbReference type="SUPFAM" id="SSF56784">
    <property type="entry name" value="HAD-like"/>
    <property type="match status" value="1"/>
</dbReference>
<evidence type="ECO:0000256" key="6">
    <source>
        <dbReference type="ARBA" id="ARBA00023016"/>
    </source>
</evidence>
<evidence type="ECO:0000256" key="8">
    <source>
        <dbReference type="RuleBase" id="RU361117"/>
    </source>
</evidence>
<comment type="similarity">
    <text evidence="4 8">Belongs to the trehalose phosphatase family.</text>
</comment>
<dbReference type="NCBIfam" id="TIGR00685">
    <property type="entry name" value="T6PP"/>
    <property type="match status" value="1"/>
</dbReference>
<reference evidence="9 10" key="1">
    <citation type="journal article" date="2024" name="Plant J.">
        <title>Genome sequences and population genomics reveal climatic adaptation and genomic divergence between two closely related sweetgum species.</title>
        <authorList>
            <person name="Xu W.Q."/>
            <person name="Ren C.Q."/>
            <person name="Zhang X.Y."/>
            <person name="Comes H.P."/>
            <person name="Liu X.H."/>
            <person name="Li Y.G."/>
            <person name="Kettle C.J."/>
            <person name="Jalonen R."/>
            <person name="Gaisberger H."/>
            <person name="Ma Y.Z."/>
            <person name="Qiu Y.X."/>
        </authorList>
    </citation>
    <scope>NUCLEOTIDE SEQUENCE [LARGE SCALE GENOMIC DNA]</scope>
    <source>
        <strain evidence="9">Hangzhou</strain>
    </source>
</reference>
<dbReference type="CDD" id="cd01627">
    <property type="entry name" value="HAD_TPP"/>
    <property type="match status" value="1"/>
</dbReference>
<dbReference type="EMBL" id="JBBPBK010000008">
    <property type="protein sequence ID" value="KAK9280655.1"/>
    <property type="molecule type" value="Genomic_DNA"/>
</dbReference>
<comment type="cofactor">
    <cofactor evidence="2 8">
        <name>a divalent metal cation</name>
        <dbReference type="ChEBI" id="CHEBI:60240"/>
    </cofactor>
</comment>
<keyword evidence="6" id="KW-0346">Stress response</keyword>
<dbReference type="InterPro" id="IPR003337">
    <property type="entry name" value="Trehalose_PPase"/>
</dbReference>
<dbReference type="PANTHER" id="PTHR43768">
    <property type="entry name" value="TREHALOSE 6-PHOSPHATE PHOSPHATASE"/>
    <property type="match status" value="1"/>
</dbReference>
<comment type="catalytic activity">
    <reaction evidence="1 8">
        <text>alpha,alpha-trehalose 6-phosphate + H2O = alpha,alpha-trehalose + phosphate</text>
        <dbReference type="Rhea" id="RHEA:23420"/>
        <dbReference type="ChEBI" id="CHEBI:15377"/>
        <dbReference type="ChEBI" id="CHEBI:16551"/>
        <dbReference type="ChEBI" id="CHEBI:43474"/>
        <dbReference type="ChEBI" id="CHEBI:58429"/>
        <dbReference type="EC" id="3.1.3.12"/>
    </reaction>
</comment>
<keyword evidence="5 8" id="KW-0378">Hydrolase</keyword>
<dbReference type="PANTHER" id="PTHR43768:SF53">
    <property type="entry name" value="TREHALOSE 6-PHOSPHATE PHOSPHATASE"/>
    <property type="match status" value="1"/>
</dbReference>
<evidence type="ECO:0000256" key="1">
    <source>
        <dbReference type="ARBA" id="ARBA00000500"/>
    </source>
</evidence>
<evidence type="ECO:0000256" key="3">
    <source>
        <dbReference type="ARBA" id="ARBA00005199"/>
    </source>
</evidence>
<dbReference type="AlphaFoldDB" id="A0AAP0RQZ7"/>
<protein>
    <recommendedName>
        <fullName evidence="8">Trehalose 6-phosphate phosphatase</fullName>
        <ecNumber evidence="8">3.1.3.12</ecNumber>
    </recommendedName>
</protein>
<dbReference type="InterPro" id="IPR023214">
    <property type="entry name" value="HAD_sf"/>
</dbReference>
<dbReference type="InterPro" id="IPR036412">
    <property type="entry name" value="HAD-like_sf"/>
</dbReference>
<gene>
    <name evidence="9" type="ORF">L1049_014352</name>
</gene>
<dbReference type="Proteomes" id="UP001415857">
    <property type="component" value="Unassembled WGS sequence"/>
</dbReference>
<evidence type="ECO:0000256" key="5">
    <source>
        <dbReference type="ARBA" id="ARBA00022801"/>
    </source>
</evidence>
<dbReference type="NCBIfam" id="TIGR01484">
    <property type="entry name" value="HAD-SF-IIB"/>
    <property type="match status" value="1"/>
</dbReference>
<dbReference type="Pfam" id="PF02358">
    <property type="entry name" value="Trehalose_PPase"/>
    <property type="match status" value="1"/>
</dbReference>
<organism evidence="9 10">
    <name type="scientific">Liquidambar formosana</name>
    <name type="common">Formosan gum</name>
    <dbReference type="NCBI Taxonomy" id="63359"/>
    <lineage>
        <taxon>Eukaryota</taxon>
        <taxon>Viridiplantae</taxon>
        <taxon>Streptophyta</taxon>
        <taxon>Embryophyta</taxon>
        <taxon>Tracheophyta</taxon>
        <taxon>Spermatophyta</taxon>
        <taxon>Magnoliopsida</taxon>
        <taxon>eudicotyledons</taxon>
        <taxon>Gunneridae</taxon>
        <taxon>Pentapetalae</taxon>
        <taxon>Saxifragales</taxon>
        <taxon>Altingiaceae</taxon>
        <taxon>Liquidambar</taxon>
    </lineage>
</organism>